<evidence type="ECO:0000256" key="1">
    <source>
        <dbReference type="ARBA" id="ARBA00022729"/>
    </source>
</evidence>
<dbReference type="Pfam" id="PF12951">
    <property type="entry name" value="PATR"/>
    <property type="match status" value="6"/>
</dbReference>
<dbReference type="InterPro" id="IPR011050">
    <property type="entry name" value="Pectin_lyase_fold/virulence"/>
</dbReference>
<protein>
    <recommendedName>
        <fullName evidence="2">Autotransporter domain-containing protein</fullName>
    </recommendedName>
</protein>
<dbReference type="NCBIfam" id="TIGR02601">
    <property type="entry name" value="autotrns_rpt"/>
    <property type="match status" value="5"/>
</dbReference>
<gene>
    <name evidence="3" type="ORF">EH105704_19_00090</name>
</gene>
<feature type="domain" description="Autotransporter" evidence="2">
    <location>
        <begin position="1518"/>
        <end position="1801"/>
    </location>
</feature>
<dbReference type="Pfam" id="PF18883">
    <property type="entry name" value="AC_1"/>
    <property type="match status" value="1"/>
</dbReference>
<dbReference type="SMART" id="SM00869">
    <property type="entry name" value="Autotransporter"/>
    <property type="match status" value="1"/>
</dbReference>
<keyword evidence="4" id="KW-1185">Reference proteome</keyword>
<dbReference type="GeneID" id="92829977"/>
<accession>H5V6T4</accession>
<dbReference type="Pfam" id="PF03797">
    <property type="entry name" value="Autotransporter"/>
    <property type="match status" value="1"/>
</dbReference>
<proteinExistence type="predicted"/>
<keyword evidence="1" id="KW-0732">Signal</keyword>
<dbReference type="eggNOG" id="COG3210">
    <property type="taxonomic scope" value="Bacteria"/>
</dbReference>
<dbReference type="InterPro" id="IPR043990">
    <property type="entry name" value="AC_1"/>
</dbReference>
<dbReference type="InterPro" id="IPR006315">
    <property type="entry name" value="OM_autotransptr_brl_dom"/>
</dbReference>
<dbReference type="InterPro" id="IPR005546">
    <property type="entry name" value="Autotransporte_beta"/>
</dbReference>
<reference evidence="3 4" key="1">
    <citation type="submission" date="2012-02" db="EMBL/GenBank/DDBJ databases">
        <title>Whole genome shotgun sequence of Escherichia hermannii NBRC 105704.</title>
        <authorList>
            <person name="Yoshida I."/>
            <person name="Hosoyama A."/>
            <person name="Tsuchikane K."/>
            <person name="Katsumata H."/>
            <person name="Yamazaki S."/>
            <person name="Fujita N."/>
        </authorList>
    </citation>
    <scope>NUCLEOTIDE SEQUENCE [LARGE SCALE GENOMIC DNA]</scope>
    <source>
        <strain evidence="3 4">NBRC 105704</strain>
    </source>
</reference>
<dbReference type="PANTHER" id="PTHR35037">
    <property type="entry name" value="C-TERMINAL REGION OF AIDA-LIKE PROTEIN"/>
    <property type="match status" value="1"/>
</dbReference>
<dbReference type="InterPro" id="IPR013425">
    <property type="entry name" value="Autotrns_rpt"/>
</dbReference>
<dbReference type="PANTHER" id="PTHR35037:SF3">
    <property type="entry name" value="C-TERMINAL REGION OF AIDA-LIKE PROTEIN"/>
    <property type="match status" value="1"/>
</dbReference>
<sequence>MHNLTHTPRFLPLLLYALAAAYSHGALSVITLPSSSRPLYLQTLSGSETTFLLPPNATISTTQGTGIQGDSSRNWALILQGVVDAAESGIALSSPPAGMSTIDVFGRVTSRSANATEGGVVLLNSGTVVNHTDAAIIGNSGIILPSNSQVENYGAVTGTGGNAIVLNGSGNRLFLNSGSLINGALVSAGNNNTLVLSGIGKTDADIGGPAGFSSVVVDGSDWKVGGSVLLSSQPGAALRITRGGFLLFPGTLSSLNNATASVVIEDAGSLQIGTGGNSGDIAIPIHNDGLVTFYRSDSVLNLRMPLAGAGVVFLRGTGVRGQSSYTMNTENNAFTGNIIIGNGARLQSNSQNPAPSAHILVNEGGTLWMGSSAKFTSAIFVEGNGWLENLGQLGALRLDSGANAAGSVTLTGNTRMTAVFSDYTGTISGVIDDGDNHFQLEKSGDGLITLSGNNRWSGGLLLSAGRLAVSADQNLGDPQGILTFNGGRLEATRDFISNRAIAVTSSGGSFYSSGVNTFAGGARGSGNLTVGSGALVLAGQDTRTGSTTINPGSALQIGSDSINGAATGTLSGSVNNAGSLIFNRAGNSAYAGALSGSGTLIKRNTGLVTVTGDGSFQRSVRVESGTLRFAPANRFQVSDSLITAGGATTSVAGASQVNVAGTLVQQPNAIFEASLDATRPAATASTFSLAGTLNLSGAPGSASAITRKLLTVLQSPNPAGISGDFTAFGLSNPADYLVVSGAKANNDSDYIVAFGLRWLMGLEQGNGTFTLLNPQDIFNVDVALEDQSGPFASGWDGASLTKAGAGTLVLSRQNTFTGNTVINGGVLQTDSENAIAQSANVSVNPGATLNLNNFSQRLSHLSGAGAITLGSATMTVNNTVDSVFNGPISGSGSVLKTGVASLTLGGENTFSGGLRIDAGTTVVKRGAALGAGPVVNNATLSLDLASASVLRNLFSGNGVLNKDGAGIALLTQSGSSAGDININNGALAFGQGVSFNSRGDVTTAPSATAVFNAGASLQVDGNFAQQGALDVVLSATEPTISASTASLGNNASLNIVGVNFPDDIFSFENRAVIQTTSPGALLGDFSRLRIGGASSAVDYASVTGYKDVLSRKYSVDFLLSWYAARSDTPERAHGTFTLTNPEERFELNTPLINQPTSAATGWDGTTLTKAGEGTLILSRRNFYTGPTLLNDGILQAGIENALARSSALRIASGAAFILDGYDQTVNNLSGDGNILLGDAQLTLNNSSDTRFAGVISGNGAVEKTGANTLQLTSDQTWPGPTTINSGTLILGNGPDETATLASAQVAIAPGAILGGYGGTGGDIINQGTLAIADALPQFADGPAGNFNVGGNLVNSGNIVMASPWPASTLTVAGNYTGNNGLVTLSTVLGGDDSPTDRLVIEGDSRGNTQLKINNSGGQGALTQQGIEVISVAGQSTGVFTLAERVVAGSYEYFLQQGLPTAPNGNWYLRSQLPVPPSPTPPQPPQPAAPIVRPEAGSYLANLATAQQLFAQQLSDRSGKADNSSLWLRQNGMRRSGYDNSGQLKTTANSYLIQGGGEVLAGQFTRDDSLRIGVMLGYGTAQNHTRSGRSDFRSQGKIDGYSAGIYGTWYQDATRQQGLYVDSWLQYSWLDAHVKGDDLPQEHYRLNGLSGSLETGYRWDIVDDDSGAVALTPQAQVIWSGIDANDHRESSGTRVTSTADNPLQTRLGIALSHHGAASRDNVRGKTFTTYVAANWLHNTSLSTVAMNDDHVGFAGERNRGEIRLGINGNLSPQWDVWGTIAQQMGDSGYHATAGGLGARYRF</sequence>
<dbReference type="PROSITE" id="PS51208">
    <property type="entry name" value="AUTOTRANSPORTER"/>
    <property type="match status" value="1"/>
</dbReference>
<dbReference type="SUPFAM" id="SSF51126">
    <property type="entry name" value="Pectin lyase-like"/>
    <property type="match status" value="3"/>
</dbReference>
<name>H5V6T4_ATLHE</name>
<dbReference type="Proteomes" id="UP000010297">
    <property type="component" value="Unassembled WGS sequence"/>
</dbReference>
<dbReference type="RefSeq" id="WP_002438158.1">
    <property type="nucleotide sequence ID" value="NZ_BAFF01000019.1"/>
</dbReference>
<evidence type="ECO:0000313" key="3">
    <source>
        <dbReference type="EMBL" id="GAB53692.1"/>
    </source>
</evidence>
<evidence type="ECO:0000259" key="2">
    <source>
        <dbReference type="PROSITE" id="PS51208"/>
    </source>
</evidence>
<dbReference type="InterPro" id="IPR012332">
    <property type="entry name" value="Autotransporter_pectin_lyase_C"/>
</dbReference>
<dbReference type="SUPFAM" id="SSF103515">
    <property type="entry name" value="Autotransporter"/>
    <property type="match status" value="1"/>
</dbReference>
<dbReference type="Gene3D" id="2.40.128.130">
    <property type="entry name" value="Autotransporter beta-domain"/>
    <property type="match status" value="1"/>
</dbReference>
<evidence type="ECO:0000313" key="4">
    <source>
        <dbReference type="Proteomes" id="UP000010297"/>
    </source>
</evidence>
<dbReference type="InterPro" id="IPR036709">
    <property type="entry name" value="Autotransporte_beta_dom_sf"/>
</dbReference>
<dbReference type="eggNOG" id="COG4625">
    <property type="taxonomic scope" value="Bacteria"/>
</dbReference>
<dbReference type="Gene3D" id="2.160.20.20">
    <property type="match status" value="4"/>
</dbReference>
<comment type="caution">
    <text evidence="3">The sequence shown here is derived from an EMBL/GenBank/DDBJ whole genome shotgun (WGS) entry which is preliminary data.</text>
</comment>
<dbReference type="InterPro" id="IPR051551">
    <property type="entry name" value="Autotransporter_adhesion"/>
</dbReference>
<dbReference type="eggNOG" id="COG3468">
    <property type="taxonomic scope" value="Bacteria"/>
</dbReference>
<dbReference type="NCBIfam" id="TIGR01414">
    <property type="entry name" value="autotrans_barl"/>
    <property type="match status" value="1"/>
</dbReference>
<organism evidence="3 4">
    <name type="scientific">Atlantibacter hermannii NBRC 105704</name>
    <dbReference type="NCBI Taxonomy" id="1115512"/>
    <lineage>
        <taxon>Bacteria</taxon>
        <taxon>Pseudomonadati</taxon>
        <taxon>Pseudomonadota</taxon>
        <taxon>Gammaproteobacteria</taxon>
        <taxon>Enterobacterales</taxon>
        <taxon>Enterobacteriaceae</taxon>
        <taxon>Atlantibacter</taxon>
    </lineage>
</organism>
<dbReference type="CDD" id="cd01344">
    <property type="entry name" value="PL2_Passenger_AT"/>
    <property type="match status" value="1"/>
</dbReference>
<dbReference type="GO" id="GO:0019867">
    <property type="term" value="C:outer membrane"/>
    <property type="evidence" value="ECO:0007669"/>
    <property type="project" value="InterPro"/>
</dbReference>
<dbReference type="EMBL" id="BAFF01000019">
    <property type="protein sequence ID" value="GAB53692.1"/>
    <property type="molecule type" value="Genomic_DNA"/>
</dbReference>